<dbReference type="InterPro" id="IPR017850">
    <property type="entry name" value="Alkaline_phosphatase_core_sf"/>
</dbReference>
<protein>
    <recommendedName>
        <fullName evidence="4">Alkaline phosphatase family protein</fullName>
    </recommendedName>
</protein>
<dbReference type="Gene3D" id="3.40.720.10">
    <property type="entry name" value="Alkaline Phosphatase, subunit A"/>
    <property type="match status" value="2"/>
</dbReference>
<accession>A0A6M4IRX0</accession>
<dbReference type="PANTHER" id="PTHR10151:SF120">
    <property type="entry name" value="BIS(5'-ADENOSYL)-TRIPHOSPHATASE"/>
    <property type="match status" value="1"/>
</dbReference>
<dbReference type="Proteomes" id="UP000500938">
    <property type="component" value="Chromosome"/>
</dbReference>
<evidence type="ECO:0000256" key="1">
    <source>
        <dbReference type="SAM" id="MobiDB-lite"/>
    </source>
</evidence>
<dbReference type="KEGG" id="ggr:HKW67_20080"/>
<proteinExistence type="predicted"/>
<dbReference type="SUPFAM" id="SSF53649">
    <property type="entry name" value="Alkaline phosphatase-like"/>
    <property type="match status" value="1"/>
</dbReference>
<sequence length="510" mass="53301">MPMPRTLRSGRAWWRAAILVAACSLTLPWLTSQARAGSVALRQRRLKVVLVVFDGLRPDHITPARMPRLHALSASGVMSWQHHSLFPTVTRVNASALATGTGPSGHGILDNSIFLPSVADRVLNTGEAQDMLLADSVLAGRLLTAPTIGSRLREAGLRMMVASAGSSGSAYLFAGGAGTPVVNADLVLPHALSPMVEHVLGAPPADASPNIGRNTWAVDALLRVGVDSLDVDVGYLWLSDPDHTAHGAGLGSVMADSSIRAADREFGRLLDGLAARALAQSVNVLVVSDHGFSTHVGDTKSLRKQLGALADSVVIAGSAIHVRRGGAGTRDAVVRVLQQWPEAGAIFSAPTAANGLGAVRGTISTAQIGWQHARAADVLYSADWSHQRNGAGHRGDTRQSGVAGHGTSSPYDVTATFVASGPAFLVGAQAVAPSSNADIVPTILHLLGQPSTPIGVTGRPLLELLRNGGAGAPTITRDSLVAETAGYRTVAYRTRVQQTWYFDSTRTTRR</sequence>
<evidence type="ECO:0000313" key="3">
    <source>
        <dbReference type="Proteomes" id="UP000500938"/>
    </source>
</evidence>
<dbReference type="PANTHER" id="PTHR10151">
    <property type="entry name" value="ECTONUCLEOTIDE PYROPHOSPHATASE/PHOSPHODIESTERASE"/>
    <property type="match status" value="1"/>
</dbReference>
<dbReference type="InterPro" id="IPR002591">
    <property type="entry name" value="Phosphodiest/P_Trfase"/>
</dbReference>
<dbReference type="GO" id="GO:0016787">
    <property type="term" value="F:hydrolase activity"/>
    <property type="evidence" value="ECO:0007669"/>
    <property type="project" value="UniProtKB-ARBA"/>
</dbReference>
<dbReference type="Pfam" id="PF01663">
    <property type="entry name" value="Phosphodiest"/>
    <property type="match status" value="1"/>
</dbReference>
<keyword evidence="3" id="KW-1185">Reference proteome</keyword>
<dbReference type="RefSeq" id="WP_171227089.1">
    <property type="nucleotide sequence ID" value="NZ_CP053085.1"/>
</dbReference>
<organism evidence="2 3">
    <name type="scientific">Gemmatimonas groenlandica</name>
    <dbReference type="NCBI Taxonomy" id="2732249"/>
    <lineage>
        <taxon>Bacteria</taxon>
        <taxon>Pseudomonadati</taxon>
        <taxon>Gemmatimonadota</taxon>
        <taxon>Gemmatimonadia</taxon>
        <taxon>Gemmatimonadales</taxon>
        <taxon>Gemmatimonadaceae</taxon>
        <taxon>Gemmatimonas</taxon>
    </lineage>
</organism>
<gene>
    <name evidence="2" type="ORF">HKW67_20080</name>
</gene>
<feature type="region of interest" description="Disordered" evidence="1">
    <location>
        <begin position="387"/>
        <end position="406"/>
    </location>
</feature>
<reference evidence="2 3" key="1">
    <citation type="submission" date="2020-05" db="EMBL/GenBank/DDBJ databases">
        <title>Complete genome sequence of Gemmatimonas greenlandica TET16.</title>
        <authorList>
            <person name="Zeng Y."/>
        </authorList>
    </citation>
    <scope>NUCLEOTIDE SEQUENCE [LARGE SCALE GENOMIC DNA]</scope>
    <source>
        <strain evidence="2 3">TET16</strain>
    </source>
</reference>
<evidence type="ECO:0000313" key="2">
    <source>
        <dbReference type="EMBL" id="QJR37654.1"/>
    </source>
</evidence>
<name>A0A6M4IRX0_9BACT</name>
<dbReference type="EMBL" id="CP053085">
    <property type="protein sequence ID" value="QJR37654.1"/>
    <property type="molecule type" value="Genomic_DNA"/>
</dbReference>
<dbReference type="AlphaFoldDB" id="A0A6M4IRX0"/>
<evidence type="ECO:0008006" key="4">
    <source>
        <dbReference type="Google" id="ProtNLM"/>
    </source>
</evidence>